<dbReference type="Proteomes" id="UP000032582">
    <property type="component" value="Unassembled WGS sequence"/>
</dbReference>
<dbReference type="EMBL" id="JZSH01000189">
    <property type="protein sequence ID" value="KJF77137.1"/>
    <property type="molecule type" value="Genomic_DNA"/>
</dbReference>
<proteinExistence type="predicted"/>
<dbReference type="PATRIC" id="fig|582.24.peg.4645"/>
<evidence type="ECO:0000313" key="1">
    <source>
        <dbReference type="EMBL" id="KJF77137.1"/>
    </source>
</evidence>
<name>A0A0D8L5Q2_MORMO</name>
<evidence type="ECO:0000313" key="2">
    <source>
        <dbReference type="Proteomes" id="UP000032582"/>
    </source>
</evidence>
<protein>
    <submittedName>
        <fullName evidence="1">Uncharacterized protein</fullName>
    </submittedName>
</protein>
<reference evidence="1 2" key="1">
    <citation type="submission" date="2015-02" db="EMBL/GenBank/DDBJ databases">
        <title>Whole genome shotgun sequencing of cultured foodborne pathogen.</title>
        <authorList>
            <person name="Timme R."/>
            <person name="Allard M.W."/>
            <person name="Strain E."/>
            <person name="Evans P.S."/>
            <person name="Brown E."/>
        </authorList>
    </citation>
    <scope>NUCLEOTIDE SEQUENCE [LARGE SCALE GENOMIC DNA]</scope>
    <source>
        <strain evidence="1 2">GCSL-TSO-24</strain>
    </source>
</reference>
<accession>A0A0D8L5Q2</accession>
<organism evidence="1 2">
    <name type="scientific">Morganella morganii</name>
    <name type="common">Proteus morganii</name>
    <dbReference type="NCBI Taxonomy" id="582"/>
    <lineage>
        <taxon>Bacteria</taxon>
        <taxon>Pseudomonadati</taxon>
        <taxon>Pseudomonadota</taxon>
        <taxon>Gammaproteobacteria</taxon>
        <taxon>Enterobacterales</taxon>
        <taxon>Morganellaceae</taxon>
        <taxon>Morganella</taxon>
    </lineage>
</organism>
<dbReference type="AlphaFoldDB" id="A0A0D8L5Q2"/>
<comment type="caution">
    <text evidence="1">The sequence shown here is derived from an EMBL/GenBank/DDBJ whole genome shotgun (WGS) entry which is preliminary data.</text>
</comment>
<sequence length="66" mass="7586">MSYNGTVCEAKLTILREEQTDELHDEPSAKPKPTTQLGGFVYLFFFISHQQGGFFVRVNLLVELFF</sequence>
<gene>
    <name evidence="1" type="ORF">UA45_14630</name>
</gene>